<dbReference type="GeneID" id="19323361"/>
<dbReference type="AlphaFoldDB" id="R8BXS9"/>
<reference evidence="2" key="1">
    <citation type="journal article" date="2013" name="Genome Announc.">
        <title>Draft genome sequence of the ascomycete Phaeoacremonium aleophilum strain UCR-PA7, a causal agent of the esca disease complex in grapevines.</title>
        <authorList>
            <person name="Blanco-Ulate B."/>
            <person name="Rolshausen P."/>
            <person name="Cantu D."/>
        </authorList>
    </citation>
    <scope>NUCLEOTIDE SEQUENCE [LARGE SCALE GENOMIC DNA]</scope>
    <source>
        <strain evidence="2">UCR-PA7</strain>
    </source>
</reference>
<proteinExistence type="predicted"/>
<gene>
    <name evidence="1" type="ORF">UCRPA7_305</name>
</gene>
<name>R8BXS9_PHAM7</name>
<dbReference type="HOGENOM" id="CLU_1929067_0_0_1"/>
<dbReference type="Proteomes" id="UP000014074">
    <property type="component" value="Unassembled WGS sequence"/>
</dbReference>
<evidence type="ECO:0000313" key="2">
    <source>
        <dbReference type="Proteomes" id="UP000014074"/>
    </source>
</evidence>
<protein>
    <submittedName>
        <fullName evidence="1">Uncharacterized protein</fullName>
    </submittedName>
</protein>
<dbReference type="RefSeq" id="XP_007911106.1">
    <property type="nucleotide sequence ID" value="XM_007912915.1"/>
</dbReference>
<sequence length="131" mass="14720">MEIACLSTCTPKFVTDVRSSLKDVEVGEETIPDRMLSRIRYFQNDAFKTDDGKDDLARLPQRVKYITFKATRLDHNMDWMSKNSLSGTKEAKEIGGVQMNQISKATKCASAKLLLHMEGCTCSGTYLHLPP</sequence>
<evidence type="ECO:0000313" key="1">
    <source>
        <dbReference type="EMBL" id="EOO04158.1"/>
    </source>
</evidence>
<keyword evidence="2" id="KW-1185">Reference proteome</keyword>
<organism evidence="1 2">
    <name type="scientific">Phaeoacremonium minimum (strain UCR-PA7)</name>
    <name type="common">Esca disease fungus</name>
    <name type="synonym">Togninia minima</name>
    <dbReference type="NCBI Taxonomy" id="1286976"/>
    <lineage>
        <taxon>Eukaryota</taxon>
        <taxon>Fungi</taxon>
        <taxon>Dikarya</taxon>
        <taxon>Ascomycota</taxon>
        <taxon>Pezizomycotina</taxon>
        <taxon>Sordariomycetes</taxon>
        <taxon>Sordariomycetidae</taxon>
        <taxon>Togniniales</taxon>
        <taxon>Togniniaceae</taxon>
        <taxon>Phaeoacremonium</taxon>
    </lineage>
</organism>
<dbReference type="EMBL" id="KB932799">
    <property type="protein sequence ID" value="EOO04158.1"/>
    <property type="molecule type" value="Genomic_DNA"/>
</dbReference>
<dbReference type="KEGG" id="tmn:UCRPA7_305"/>
<accession>R8BXS9</accession>